<dbReference type="SUPFAM" id="SSF47473">
    <property type="entry name" value="EF-hand"/>
    <property type="match status" value="1"/>
</dbReference>
<feature type="transmembrane region" description="Helical" evidence="7">
    <location>
        <begin position="596"/>
        <end position="616"/>
    </location>
</feature>
<dbReference type="Pfam" id="PF02932">
    <property type="entry name" value="Neur_chan_memb"/>
    <property type="match status" value="1"/>
</dbReference>
<evidence type="ECO:0000256" key="7">
    <source>
        <dbReference type="SAM" id="Phobius"/>
    </source>
</evidence>
<protein>
    <recommendedName>
        <fullName evidence="8">EF-hand domain-containing protein</fullName>
    </recommendedName>
</protein>
<evidence type="ECO:0000256" key="6">
    <source>
        <dbReference type="SAM" id="MobiDB-lite"/>
    </source>
</evidence>
<dbReference type="GO" id="GO:0016020">
    <property type="term" value="C:membrane"/>
    <property type="evidence" value="ECO:0007669"/>
    <property type="project" value="UniProtKB-SubCell"/>
</dbReference>
<feature type="transmembrane region" description="Helical" evidence="7">
    <location>
        <begin position="319"/>
        <end position="343"/>
    </location>
</feature>
<evidence type="ECO:0000256" key="2">
    <source>
        <dbReference type="ARBA" id="ARBA00022692"/>
    </source>
</evidence>
<gene>
    <name evidence="9" type="ORF">CTAYLR_001347</name>
</gene>
<feature type="transmembrane region" description="Helical" evidence="7">
    <location>
        <begin position="289"/>
        <end position="307"/>
    </location>
</feature>
<dbReference type="Gene3D" id="2.70.170.10">
    <property type="entry name" value="Neurotransmitter-gated ion-channel ligand-binding domain"/>
    <property type="match status" value="1"/>
</dbReference>
<evidence type="ECO:0000313" key="9">
    <source>
        <dbReference type="EMBL" id="KAJ8598488.1"/>
    </source>
</evidence>
<dbReference type="PROSITE" id="PS00018">
    <property type="entry name" value="EF_HAND_1"/>
    <property type="match status" value="1"/>
</dbReference>
<dbReference type="InterPro" id="IPR006202">
    <property type="entry name" value="Neur_chan_lig-bd"/>
</dbReference>
<evidence type="ECO:0000313" key="10">
    <source>
        <dbReference type="Proteomes" id="UP001230188"/>
    </source>
</evidence>
<dbReference type="InterPro" id="IPR036719">
    <property type="entry name" value="Neuro-gated_channel_TM_sf"/>
</dbReference>
<dbReference type="InterPro" id="IPR006201">
    <property type="entry name" value="Neur_channel"/>
</dbReference>
<sequence length="619" mass="70639">MRSWVLHAGVLVVSRQLEEDHHHHHHHHQKCRWAVPNSFSNETTVSPRRLEEALLGSSSSYDPSVRPSVALEESLEAPPDNVAVRLRVHAFSIDESEQTMWVRGLLRVAWKDWRLAHERAETCTSEHEWVMTDVNETWQPMIYASNVILSRIEMEPAISKLSADGTVEKSSLVDWTLECPMKAKEVPLDEHVCEIALRSHSFQTMHVVIEAGEDPTVDTSSTEVNLIWRLESTNARRTIERDGDKEYSRLELEFQLRRHPGYHLAFSMLPAVLFLLVAYNGFFIAREVAPARVSISVIPVLIMRLLLNNVYAQIETVSYQLYLGQFLNICMWITCGCVFEYSLVQQLLQQEKVAAARRTALRIMGARLSDKAEEDILTEHAGHREFSAAFEHAMSHVDRKPPTQAQSALPSSSTRKIMRGVMMRGYPSKGRAAVIAPQTQRNMVQLVRTHSARMTTAAVTVEVEVKDQEEEEEDEDEDDDSEPYPTVNPVFQEDLALLKKIFDRFDADRSGAIEPKEVSNVLRYYGVYISSAVARATVLNYYFFNHMRIPKTELPSLSFEQFVDFITRYDEYAVGHESKGFTSQPTSLQVDIVGRYAFIPVCFSILCIHYLAWFGFSAP</sequence>
<dbReference type="GO" id="GO:0004888">
    <property type="term" value="F:transmembrane signaling receptor activity"/>
    <property type="evidence" value="ECO:0007669"/>
    <property type="project" value="InterPro"/>
</dbReference>
<organism evidence="9 10">
    <name type="scientific">Chrysophaeum taylorii</name>
    <dbReference type="NCBI Taxonomy" id="2483200"/>
    <lineage>
        <taxon>Eukaryota</taxon>
        <taxon>Sar</taxon>
        <taxon>Stramenopiles</taxon>
        <taxon>Ochrophyta</taxon>
        <taxon>Pelagophyceae</taxon>
        <taxon>Pelagomonadales</taxon>
        <taxon>Pelagomonadaceae</taxon>
        <taxon>Chrysophaeum</taxon>
    </lineage>
</organism>
<keyword evidence="3" id="KW-0106">Calcium</keyword>
<dbReference type="SUPFAM" id="SSF90112">
    <property type="entry name" value="Neurotransmitter-gated ion-channel transmembrane pore"/>
    <property type="match status" value="1"/>
</dbReference>
<name>A0AAD7U5K5_9STRA</name>
<accession>A0AAD7U5K5</accession>
<dbReference type="GO" id="GO:0005509">
    <property type="term" value="F:calcium ion binding"/>
    <property type="evidence" value="ECO:0007669"/>
    <property type="project" value="InterPro"/>
</dbReference>
<dbReference type="GO" id="GO:0005230">
    <property type="term" value="F:extracellular ligand-gated monoatomic ion channel activity"/>
    <property type="evidence" value="ECO:0007669"/>
    <property type="project" value="InterPro"/>
</dbReference>
<proteinExistence type="predicted"/>
<evidence type="ECO:0000259" key="8">
    <source>
        <dbReference type="PROSITE" id="PS50222"/>
    </source>
</evidence>
<comment type="caution">
    <text evidence="9">The sequence shown here is derived from an EMBL/GenBank/DDBJ whole genome shotgun (WGS) entry which is preliminary data.</text>
</comment>
<keyword evidence="4 7" id="KW-1133">Transmembrane helix</keyword>
<keyword evidence="10" id="KW-1185">Reference proteome</keyword>
<dbReference type="InterPro" id="IPR036734">
    <property type="entry name" value="Neur_chan_lig-bd_sf"/>
</dbReference>
<feature type="region of interest" description="Disordered" evidence="6">
    <location>
        <begin position="461"/>
        <end position="486"/>
    </location>
</feature>
<dbReference type="InterPro" id="IPR006029">
    <property type="entry name" value="Neurotrans-gated_channel_TM"/>
</dbReference>
<evidence type="ECO:0000256" key="3">
    <source>
        <dbReference type="ARBA" id="ARBA00022837"/>
    </source>
</evidence>
<dbReference type="Gene3D" id="1.10.238.10">
    <property type="entry name" value="EF-hand"/>
    <property type="match status" value="1"/>
</dbReference>
<dbReference type="AlphaFoldDB" id="A0AAD7U5K5"/>
<dbReference type="InterPro" id="IPR018247">
    <property type="entry name" value="EF_Hand_1_Ca_BS"/>
</dbReference>
<evidence type="ECO:0000256" key="5">
    <source>
        <dbReference type="ARBA" id="ARBA00023136"/>
    </source>
</evidence>
<feature type="compositionally biased region" description="Acidic residues" evidence="6">
    <location>
        <begin position="467"/>
        <end position="482"/>
    </location>
</feature>
<evidence type="ECO:0000256" key="1">
    <source>
        <dbReference type="ARBA" id="ARBA00004141"/>
    </source>
</evidence>
<dbReference type="PROSITE" id="PS50222">
    <property type="entry name" value="EF_HAND_2"/>
    <property type="match status" value="1"/>
</dbReference>
<feature type="domain" description="EF-hand" evidence="8">
    <location>
        <begin position="493"/>
        <end position="528"/>
    </location>
</feature>
<comment type="subcellular location">
    <subcellularLocation>
        <location evidence="1">Membrane</location>
        <topology evidence="1">Multi-pass membrane protein</topology>
    </subcellularLocation>
</comment>
<evidence type="ECO:0000256" key="4">
    <source>
        <dbReference type="ARBA" id="ARBA00022989"/>
    </source>
</evidence>
<feature type="transmembrane region" description="Helical" evidence="7">
    <location>
        <begin position="262"/>
        <end position="282"/>
    </location>
</feature>
<keyword evidence="5 7" id="KW-0472">Membrane</keyword>
<dbReference type="Pfam" id="PF02931">
    <property type="entry name" value="Neur_chan_LBD"/>
    <property type="match status" value="1"/>
</dbReference>
<dbReference type="InterPro" id="IPR002048">
    <property type="entry name" value="EF_hand_dom"/>
</dbReference>
<dbReference type="Proteomes" id="UP001230188">
    <property type="component" value="Unassembled WGS sequence"/>
</dbReference>
<dbReference type="SUPFAM" id="SSF63712">
    <property type="entry name" value="Nicotinic receptor ligand binding domain-like"/>
    <property type="match status" value="1"/>
</dbReference>
<keyword evidence="2 7" id="KW-0812">Transmembrane</keyword>
<dbReference type="InterPro" id="IPR011992">
    <property type="entry name" value="EF-hand-dom_pair"/>
</dbReference>
<dbReference type="InterPro" id="IPR038050">
    <property type="entry name" value="Neuro_actylchol_rec"/>
</dbReference>
<dbReference type="EMBL" id="JAQMWT010000671">
    <property type="protein sequence ID" value="KAJ8598488.1"/>
    <property type="molecule type" value="Genomic_DNA"/>
</dbReference>
<dbReference type="PANTHER" id="PTHR18945">
    <property type="entry name" value="NEUROTRANSMITTER GATED ION CHANNEL"/>
    <property type="match status" value="1"/>
</dbReference>
<dbReference type="Gene3D" id="1.20.58.390">
    <property type="entry name" value="Neurotransmitter-gated ion-channel transmembrane domain"/>
    <property type="match status" value="1"/>
</dbReference>
<reference evidence="9" key="1">
    <citation type="submission" date="2023-01" db="EMBL/GenBank/DDBJ databases">
        <title>Metagenome sequencing of chrysophaentin producing Chrysophaeum taylorii.</title>
        <authorList>
            <person name="Davison J."/>
            <person name="Bewley C."/>
        </authorList>
    </citation>
    <scope>NUCLEOTIDE SEQUENCE</scope>
    <source>
        <strain evidence="9">NIES-1699</strain>
    </source>
</reference>